<evidence type="ECO:0000313" key="3">
    <source>
        <dbReference type="Proteomes" id="UP001226574"/>
    </source>
</evidence>
<evidence type="ECO:0000313" key="2">
    <source>
        <dbReference type="EMBL" id="MDQ9091264.1"/>
    </source>
</evidence>
<dbReference type="InterPro" id="IPR054209">
    <property type="entry name" value="DUF6916"/>
</dbReference>
<dbReference type="RefSeq" id="WP_016708957.1">
    <property type="nucleotide sequence ID" value="NZ_JAVIFY010000003.1"/>
</dbReference>
<dbReference type="EMBL" id="JAVIFY010000003">
    <property type="protein sequence ID" value="MDQ9091264.1"/>
    <property type="molecule type" value="Genomic_DNA"/>
</dbReference>
<reference evidence="2 3" key="1">
    <citation type="submission" date="2023-08" db="EMBL/GenBank/DDBJ databases">
        <title>Pseudoalteromonas haloplanktis LL1 genome.</title>
        <authorList>
            <person name="Wu S."/>
        </authorList>
    </citation>
    <scope>NUCLEOTIDE SEQUENCE [LARGE SCALE GENOMIC DNA]</scope>
    <source>
        <strain evidence="2 3">LL1</strain>
    </source>
</reference>
<keyword evidence="3" id="KW-1185">Reference proteome</keyword>
<organism evidence="2 3">
    <name type="scientific">Pseudoalteromonas haloplanktis</name>
    <name type="common">Alteromonas haloplanktis</name>
    <dbReference type="NCBI Taxonomy" id="228"/>
    <lineage>
        <taxon>Bacteria</taxon>
        <taxon>Pseudomonadati</taxon>
        <taxon>Pseudomonadota</taxon>
        <taxon>Gammaproteobacteria</taxon>
        <taxon>Alteromonadales</taxon>
        <taxon>Pseudoalteromonadaceae</taxon>
        <taxon>Pseudoalteromonas</taxon>
    </lineage>
</organism>
<dbReference type="Proteomes" id="UP001226574">
    <property type="component" value="Unassembled WGS sequence"/>
</dbReference>
<feature type="domain" description="DUF6916" evidence="1">
    <location>
        <begin position="6"/>
        <end position="87"/>
    </location>
</feature>
<name>A0ABU1B9Q9_PSEHA</name>
<accession>A0ABU1B9Q9</accession>
<gene>
    <name evidence="2" type="ORF">RC083_06625</name>
</gene>
<comment type="caution">
    <text evidence="2">The sequence shown here is derived from an EMBL/GenBank/DDBJ whole genome shotgun (WGS) entry which is preliminary data.</text>
</comment>
<dbReference type="Pfam" id="PF21880">
    <property type="entry name" value="DUF6916"/>
    <property type="match status" value="1"/>
</dbReference>
<proteinExistence type="predicted"/>
<evidence type="ECO:0000259" key="1">
    <source>
        <dbReference type="Pfam" id="PF21880"/>
    </source>
</evidence>
<sequence>MEKFNYDNLLGIVGSKAKVSAEQGETELTIDAVERTSLHGNQWDAFCVVMKGSEDCPLMQGTYTLKHDAFDSVELLISPNSSTEYEIHVSRKIAN</sequence>
<protein>
    <recommendedName>
        <fullName evidence="1">DUF6916 domain-containing protein</fullName>
    </recommendedName>
</protein>